<reference evidence="2 3" key="1">
    <citation type="submission" date="2024-04" db="EMBL/GenBank/DDBJ databases">
        <title>Isolation of an actinomycete strain from pig manure.</title>
        <authorList>
            <person name="Gong T."/>
            <person name="Yu Z."/>
            <person name="An M."/>
            <person name="Wei C."/>
            <person name="Yang W."/>
            <person name="Liu L."/>
        </authorList>
    </citation>
    <scope>NUCLEOTIDE SEQUENCE [LARGE SCALE GENOMIC DNA]</scope>
    <source>
        <strain evidence="2 3">ZF39</strain>
    </source>
</reference>
<sequence>MSRPGFVLEVDERTPPLLISEGAGCRLERLPLGSKVAYPAESKPGVPHVAEAIGRALLAPHDQQPLAALLRPGMKVAIVFTDAARPAPGMARPDVRTEALEHVLSLAADAGVDDVRLVAANGLRRMQSAEEIRQITGERVHRSFHADGLIGPHDAEAPDLVELAPGVTVHRAVGEADLVIDIAVVTDPGQTGWNQLATGVTGAATAWAQQGHGADDSVRSEVAGVLAAHLQVCHIEIVLDQHLHTGRLAFLDKREWEWSVRDRVNVLAMRRLQDLAPHRVRRSFLDAPSAPYGVLAVNAGSVDAVAAASRTVLLDQQTVDVGPAADVVIAGPAPVTEHNQGAVMNPLIAAWDTLARTFGSHTGTPAVRPGGAMILFHPLPQEFNARFHAASADFFEKVLTATTDPAVIHAQHEAPFVSDEWYVNLYRTQNAFHGTHPLQLWYSIQPAIQHCGDIIWVGADRASAERMGFRAASTLADALEIAAANVGRTPNITHLHTPPSLIAEVSA</sequence>
<dbReference type="InterPro" id="IPR018657">
    <property type="entry name" value="LarA-like_N"/>
</dbReference>
<feature type="domain" description="LarA-like N-terminal" evidence="1">
    <location>
        <begin position="40"/>
        <end position="185"/>
    </location>
</feature>
<dbReference type="RefSeq" id="WP_425308890.1">
    <property type="nucleotide sequence ID" value="NZ_CP154795.1"/>
</dbReference>
<name>A0ABZ3FS74_9ACTN</name>
<dbReference type="Proteomes" id="UP001442841">
    <property type="component" value="Chromosome"/>
</dbReference>
<organism evidence="2 3">
    <name type="scientific">Ammonicoccus fulvus</name>
    <dbReference type="NCBI Taxonomy" id="3138240"/>
    <lineage>
        <taxon>Bacteria</taxon>
        <taxon>Bacillati</taxon>
        <taxon>Actinomycetota</taxon>
        <taxon>Actinomycetes</taxon>
        <taxon>Propionibacteriales</taxon>
        <taxon>Propionibacteriaceae</taxon>
        <taxon>Ammonicoccus</taxon>
    </lineage>
</organism>
<accession>A0ABZ3FS74</accession>
<keyword evidence="3" id="KW-1185">Reference proteome</keyword>
<gene>
    <name evidence="2" type="ORF">AADG42_09045</name>
</gene>
<dbReference type="Gene3D" id="3.40.50.11440">
    <property type="match status" value="1"/>
</dbReference>
<evidence type="ECO:0000313" key="2">
    <source>
        <dbReference type="EMBL" id="XAN07431.1"/>
    </source>
</evidence>
<proteinExistence type="predicted"/>
<protein>
    <submittedName>
        <fullName evidence="2">Lactate racemase domain-containing protein</fullName>
    </submittedName>
</protein>
<dbReference type="InterPro" id="IPR043166">
    <property type="entry name" value="LarA-like_C"/>
</dbReference>
<evidence type="ECO:0000259" key="1">
    <source>
        <dbReference type="Pfam" id="PF09861"/>
    </source>
</evidence>
<dbReference type="Gene3D" id="3.90.226.30">
    <property type="match status" value="1"/>
</dbReference>
<evidence type="ECO:0000313" key="3">
    <source>
        <dbReference type="Proteomes" id="UP001442841"/>
    </source>
</evidence>
<dbReference type="EMBL" id="CP154795">
    <property type="protein sequence ID" value="XAN07431.1"/>
    <property type="molecule type" value="Genomic_DNA"/>
</dbReference>
<dbReference type="Pfam" id="PF09861">
    <property type="entry name" value="Lar_N"/>
    <property type="match status" value="1"/>
</dbReference>